<dbReference type="PROSITE" id="PS51077">
    <property type="entry name" value="HTH_ICLR"/>
    <property type="match status" value="1"/>
</dbReference>
<evidence type="ECO:0000256" key="3">
    <source>
        <dbReference type="ARBA" id="ARBA00023163"/>
    </source>
</evidence>
<dbReference type="InterPro" id="IPR001845">
    <property type="entry name" value="HTH_ArsR_DNA-bd_dom"/>
</dbReference>
<dbReference type="AlphaFoldDB" id="A0A4R3LZ47"/>
<name>A0A4R3LZ47_9BURK</name>
<protein>
    <submittedName>
        <fullName evidence="7">IclR family transcriptional regulator</fullName>
    </submittedName>
</protein>
<dbReference type="Gene3D" id="1.10.10.10">
    <property type="entry name" value="Winged helix-like DNA-binding domain superfamily/Winged helix DNA-binding domain"/>
    <property type="match status" value="1"/>
</dbReference>
<dbReference type="OrthoDB" id="5422805at2"/>
<organism evidence="7 8">
    <name type="scientific">Paralcaligenes ureilyticus</name>
    <dbReference type="NCBI Taxonomy" id="627131"/>
    <lineage>
        <taxon>Bacteria</taxon>
        <taxon>Pseudomonadati</taxon>
        <taxon>Pseudomonadota</taxon>
        <taxon>Betaproteobacteria</taxon>
        <taxon>Burkholderiales</taxon>
        <taxon>Alcaligenaceae</taxon>
        <taxon>Paralcaligenes</taxon>
    </lineage>
</organism>
<comment type="caution">
    <text evidence="7">The sequence shown here is derived from an EMBL/GenBank/DDBJ whole genome shotgun (WGS) entry which is preliminary data.</text>
</comment>
<dbReference type="GO" id="GO:0003677">
    <property type="term" value="F:DNA binding"/>
    <property type="evidence" value="ECO:0007669"/>
    <property type="project" value="UniProtKB-KW"/>
</dbReference>
<sequence>MNDLEKMISMPQPEPKKRRAGPDTPPHKSNSVDAIRVAIRILDEIALARRAMRITDLADALGETKPRIHRHLATLREAGLVEQEESTERYRLGWRLFQLGEAAGTQFDLRYRAEPYLIKLRDELKQTAVLAVPINGQPVVIATADNIYARLCISVKPGNRPLPHCSAFGRLVLAFSSKAEQHKLLSQELIAETDKSMTDRVKVVARLALIKSRFYEYAESEMMLGVNTIVTPIFRQDNILAGAIGIVGSIQDIPNPPHPHQIAVLQQVSKELSKQLNSDAYDKMFNDPIQAA</sequence>
<dbReference type="SUPFAM" id="SSF55781">
    <property type="entry name" value="GAF domain-like"/>
    <property type="match status" value="1"/>
</dbReference>
<dbReference type="PANTHER" id="PTHR30136:SF24">
    <property type="entry name" value="HTH-TYPE TRANSCRIPTIONAL REPRESSOR ALLR"/>
    <property type="match status" value="1"/>
</dbReference>
<dbReference type="InterPro" id="IPR036390">
    <property type="entry name" value="WH_DNA-bd_sf"/>
</dbReference>
<keyword evidence="1" id="KW-0805">Transcription regulation</keyword>
<evidence type="ECO:0000313" key="8">
    <source>
        <dbReference type="Proteomes" id="UP000295525"/>
    </source>
</evidence>
<reference evidence="7 8" key="1">
    <citation type="submission" date="2019-03" db="EMBL/GenBank/DDBJ databases">
        <title>Genomic Encyclopedia of Type Strains, Phase IV (KMG-IV): sequencing the most valuable type-strain genomes for metagenomic binning, comparative biology and taxonomic classification.</title>
        <authorList>
            <person name="Goeker M."/>
        </authorList>
    </citation>
    <scope>NUCLEOTIDE SEQUENCE [LARGE SCALE GENOMIC DNA]</scope>
    <source>
        <strain evidence="7 8">DSM 24591</strain>
    </source>
</reference>
<dbReference type="Proteomes" id="UP000295525">
    <property type="component" value="Unassembled WGS sequence"/>
</dbReference>
<dbReference type="InterPro" id="IPR029016">
    <property type="entry name" value="GAF-like_dom_sf"/>
</dbReference>
<feature type="domain" description="IclR-ED" evidence="6">
    <location>
        <begin position="95"/>
        <end position="278"/>
    </location>
</feature>
<evidence type="ECO:0000313" key="7">
    <source>
        <dbReference type="EMBL" id="TCT04045.1"/>
    </source>
</evidence>
<feature type="domain" description="HTH iclR-type" evidence="5">
    <location>
        <begin position="32"/>
        <end position="94"/>
    </location>
</feature>
<evidence type="ECO:0000259" key="6">
    <source>
        <dbReference type="PROSITE" id="PS51078"/>
    </source>
</evidence>
<dbReference type="RefSeq" id="WP_132584013.1">
    <property type="nucleotide sequence ID" value="NZ_SMAJ01000013.1"/>
</dbReference>
<dbReference type="InterPro" id="IPR036388">
    <property type="entry name" value="WH-like_DNA-bd_sf"/>
</dbReference>
<dbReference type="Gene3D" id="3.30.450.40">
    <property type="match status" value="1"/>
</dbReference>
<dbReference type="SUPFAM" id="SSF46785">
    <property type="entry name" value="Winged helix' DNA-binding domain"/>
    <property type="match status" value="1"/>
</dbReference>
<dbReference type="SMART" id="SM00346">
    <property type="entry name" value="HTH_ICLR"/>
    <property type="match status" value="1"/>
</dbReference>
<dbReference type="GO" id="GO:0045892">
    <property type="term" value="P:negative regulation of DNA-templated transcription"/>
    <property type="evidence" value="ECO:0007669"/>
    <property type="project" value="TreeGrafter"/>
</dbReference>
<proteinExistence type="predicted"/>
<dbReference type="PANTHER" id="PTHR30136">
    <property type="entry name" value="HELIX-TURN-HELIX TRANSCRIPTIONAL REGULATOR, ICLR FAMILY"/>
    <property type="match status" value="1"/>
</dbReference>
<dbReference type="InterPro" id="IPR050707">
    <property type="entry name" value="HTH_MetabolicPath_Reg"/>
</dbReference>
<evidence type="ECO:0000259" key="5">
    <source>
        <dbReference type="PROSITE" id="PS51077"/>
    </source>
</evidence>
<dbReference type="GO" id="GO:0003700">
    <property type="term" value="F:DNA-binding transcription factor activity"/>
    <property type="evidence" value="ECO:0007669"/>
    <property type="project" value="InterPro"/>
</dbReference>
<gene>
    <name evidence="7" type="ORF">EDC26_11322</name>
</gene>
<evidence type="ECO:0000256" key="4">
    <source>
        <dbReference type="SAM" id="MobiDB-lite"/>
    </source>
</evidence>
<feature type="region of interest" description="Disordered" evidence="4">
    <location>
        <begin position="1"/>
        <end position="30"/>
    </location>
</feature>
<dbReference type="CDD" id="cd00090">
    <property type="entry name" value="HTH_ARSR"/>
    <property type="match status" value="1"/>
</dbReference>
<accession>A0A4R3LZ47</accession>
<dbReference type="InterPro" id="IPR011991">
    <property type="entry name" value="ArsR-like_HTH"/>
</dbReference>
<dbReference type="Pfam" id="PF01614">
    <property type="entry name" value="IclR_C"/>
    <property type="match status" value="1"/>
</dbReference>
<evidence type="ECO:0000256" key="2">
    <source>
        <dbReference type="ARBA" id="ARBA00023125"/>
    </source>
</evidence>
<dbReference type="Pfam" id="PF09339">
    <property type="entry name" value="HTH_IclR"/>
    <property type="match status" value="1"/>
</dbReference>
<keyword evidence="2" id="KW-0238">DNA-binding</keyword>
<dbReference type="EMBL" id="SMAJ01000013">
    <property type="protein sequence ID" value="TCT04045.1"/>
    <property type="molecule type" value="Genomic_DNA"/>
</dbReference>
<dbReference type="PROSITE" id="PS51078">
    <property type="entry name" value="ICLR_ED"/>
    <property type="match status" value="1"/>
</dbReference>
<dbReference type="InterPro" id="IPR014757">
    <property type="entry name" value="Tscrpt_reg_IclR_C"/>
</dbReference>
<keyword evidence="3" id="KW-0804">Transcription</keyword>
<keyword evidence="8" id="KW-1185">Reference proteome</keyword>
<dbReference type="SMART" id="SM00418">
    <property type="entry name" value="HTH_ARSR"/>
    <property type="match status" value="1"/>
</dbReference>
<dbReference type="InterPro" id="IPR005471">
    <property type="entry name" value="Tscrpt_reg_IclR_N"/>
</dbReference>
<evidence type="ECO:0000256" key="1">
    <source>
        <dbReference type="ARBA" id="ARBA00023015"/>
    </source>
</evidence>